<dbReference type="InterPro" id="IPR016187">
    <property type="entry name" value="CTDL_fold"/>
</dbReference>
<dbReference type="RefSeq" id="WP_179643200.1">
    <property type="nucleotide sequence ID" value="NZ_BAAAYY010000009.1"/>
</dbReference>
<evidence type="ECO:0000313" key="3">
    <source>
        <dbReference type="EMBL" id="NYE47209.1"/>
    </source>
</evidence>
<dbReference type="InterPro" id="IPR005532">
    <property type="entry name" value="SUMF_dom"/>
</dbReference>
<organism evidence="3 4">
    <name type="scientific">Spinactinospora alkalitolerans</name>
    <dbReference type="NCBI Taxonomy" id="687207"/>
    <lineage>
        <taxon>Bacteria</taxon>
        <taxon>Bacillati</taxon>
        <taxon>Actinomycetota</taxon>
        <taxon>Actinomycetes</taxon>
        <taxon>Streptosporangiales</taxon>
        <taxon>Nocardiopsidaceae</taxon>
        <taxon>Spinactinospora</taxon>
    </lineage>
</organism>
<proteinExistence type="predicted"/>
<reference evidence="3 4" key="1">
    <citation type="submission" date="2020-07" db="EMBL/GenBank/DDBJ databases">
        <title>Sequencing the genomes of 1000 actinobacteria strains.</title>
        <authorList>
            <person name="Klenk H.-P."/>
        </authorList>
    </citation>
    <scope>NUCLEOTIDE SEQUENCE [LARGE SCALE GENOMIC DNA]</scope>
    <source>
        <strain evidence="3 4">CXB654</strain>
    </source>
</reference>
<gene>
    <name evidence="3" type="ORF">HDA32_002329</name>
</gene>
<accession>A0A852TT70</accession>
<dbReference type="Proteomes" id="UP000589036">
    <property type="component" value="Unassembled WGS sequence"/>
</dbReference>
<dbReference type="Pfam" id="PF03781">
    <property type="entry name" value="FGE-sulfatase"/>
    <property type="match status" value="1"/>
</dbReference>
<dbReference type="Gene3D" id="3.90.1580.10">
    <property type="entry name" value="paralog of FGE (formylglycine-generating enzyme)"/>
    <property type="match status" value="1"/>
</dbReference>
<dbReference type="InterPro" id="IPR051043">
    <property type="entry name" value="Sulfatase_Mod_Factor_Kinase"/>
</dbReference>
<dbReference type="EMBL" id="JACCCC010000001">
    <property type="protein sequence ID" value="NYE47209.1"/>
    <property type="molecule type" value="Genomic_DNA"/>
</dbReference>
<evidence type="ECO:0000313" key="4">
    <source>
        <dbReference type="Proteomes" id="UP000589036"/>
    </source>
</evidence>
<sequence length="692" mass="76031">MTEPGPAPLGEPRPADRPTPVPLEPGADLSVLDAAKILAAPRDPADRPAWRAALRRWREEARARLAPDDAAYRRPELAWARGCFSVCLAWLWDGLLYDAERGAFTPQEFCDHAEREFGGFDAVVLWHAYPVIGVDRRNQFDLYRDVPGIDGLVAALKRRGLRVIVDYNPWDTGTRREAVGDAAAVADVVRRFGADGVFLDTLREGDTGLRDAVRAAAPGAALEGESAVPLERVGDHVMSWAQWMADSEAPGVLRTTWFEQRHMQHHTRRWHRDRSAELHSAWMNGAGVLVWENVFGSWVGWSARDRALLRAVLPVQRHFRDTFALGEWTPLTDEAAPAVPASRWQGPDHTLWTLVNRSDAPYRGPLLDIAPRPGLRYLDLVAGAELGPDLAAEVPARGAAAVLAVPAERLACDGALADLLRAQRGERARWSDDTAFPHRPVLRRPAPASSVPAGARGIGRTVAPRRGDRRTRVLHRVRETGFDGLGPDGRAPEPAPYVDAWKPLPPRLHAIREVERDAPDTGAEVAVREVGNAEYARFLAATGYRPRSPEGFLAHWRDGAPAPGTGDDPVTHVDLDDARAYAAWCGARLPTEHEWRAAAGELGFQRRSPLVWNWTESEHTDGRTRFALLKGGADGGAHGSEWYADPDPGPRPAEYALKLLRTHPAIERSATIGFRCAVDAAADPTADPKEQE</sequence>
<name>A0A852TT70_9ACTN</name>
<dbReference type="InterPro" id="IPR042095">
    <property type="entry name" value="SUMF_sf"/>
</dbReference>
<feature type="region of interest" description="Disordered" evidence="1">
    <location>
        <begin position="1"/>
        <end position="26"/>
    </location>
</feature>
<feature type="domain" description="Sulfatase-modifying factor enzyme-like" evidence="2">
    <location>
        <begin position="528"/>
        <end position="617"/>
    </location>
</feature>
<dbReference type="AlphaFoldDB" id="A0A852TT70"/>
<dbReference type="PANTHER" id="PTHR23150">
    <property type="entry name" value="SULFATASE MODIFYING FACTOR 1, 2"/>
    <property type="match status" value="1"/>
</dbReference>
<evidence type="ECO:0000256" key="1">
    <source>
        <dbReference type="SAM" id="MobiDB-lite"/>
    </source>
</evidence>
<evidence type="ECO:0000259" key="2">
    <source>
        <dbReference type="Pfam" id="PF03781"/>
    </source>
</evidence>
<feature type="region of interest" description="Disordered" evidence="1">
    <location>
        <begin position="437"/>
        <end position="459"/>
    </location>
</feature>
<protein>
    <recommendedName>
        <fullName evidence="2">Sulfatase-modifying factor enzyme-like domain-containing protein</fullName>
    </recommendedName>
</protein>
<dbReference type="PANTHER" id="PTHR23150:SF19">
    <property type="entry name" value="FORMYLGLYCINE-GENERATING ENZYME"/>
    <property type="match status" value="1"/>
</dbReference>
<comment type="caution">
    <text evidence="3">The sequence shown here is derived from an EMBL/GenBank/DDBJ whole genome shotgun (WGS) entry which is preliminary data.</text>
</comment>
<feature type="compositionally biased region" description="Pro residues" evidence="1">
    <location>
        <begin position="1"/>
        <end position="23"/>
    </location>
</feature>
<keyword evidence="4" id="KW-1185">Reference proteome</keyword>
<dbReference type="GO" id="GO:0120147">
    <property type="term" value="F:formylglycine-generating oxidase activity"/>
    <property type="evidence" value="ECO:0007669"/>
    <property type="project" value="TreeGrafter"/>
</dbReference>
<dbReference type="SUPFAM" id="SSF56436">
    <property type="entry name" value="C-type lectin-like"/>
    <property type="match status" value="1"/>
</dbReference>